<dbReference type="InterPro" id="IPR036013">
    <property type="entry name" value="Band_7/SPFH_dom_sf"/>
</dbReference>
<evidence type="ECO:0000256" key="2">
    <source>
        <dbReference type="SAM" id="Phobius"/>
    </source>
</evidence>
<dbReference type="PRINTS" id="PR00679">
    <property type="entry name" value="PROHIBITIN"/>
</dbReference>
<organism evidence="4 5">
    <name type="scientific">Candidatus Gottesmanbacteria bacterium RBG_16_43_7</name>
    <dbReference type="NCBI Taxonomy" id="1798373"/>
    <lineage>
        <taxon>Bacteria</taxon>
        <taxon>Candidatus Gottesmaniibacteriota</taxon>
    </lineage>
</organism>
<feature type="domain" description="Band 7" evidence="3">
    <location>
        <begin position="34"/>
        <end position="209"/>
    </location>
</feature>
<dbReference type="PANTHER" id="PTHR23222:SF0">
    <property type="entry name" value="PROHIBITIN 1"/>
    <property type="match status" value="1"/>
</dbReference>
<sequence length="285" mass="32091">MAQTYYPLPRIKLPGGIFKSIVVVIAAFFLFRATAIFIPPGFVGVVYDRGRGVLPVVYREGLHFAIPFWQSVIYFDARIQEYTMSMAPDEGAVKRDDSLDAPTSDGQQVKIDATVLFRINPEKAPDLLRTIGPDYIDKLIRPISRSQIRMVVSRYSATEIYSGKRQEAEAVMTKEISDLFNPKDLILDKILLRTVNFSPEYSKAIEDKVIAEQRVKQAEFEVKEATQRAQAKVAEAKGFAEAQALQRSTLTAEYLQLEAIKKWDGKMPQVVGNGSLPFINIPLNR</sequence>
<dbReference type="InterPro" id="IPR001107">
    <property type="entry name" value="Band_7"/>
</dbReference>
<feature type="coiled-coil region" evidence="1">
    <location>
        <begin position="208"/>
        <end position="235"/>
    </location>
</feature>
<dbReference type="Pfam" id="PF01145">
    <property type="entry name" value="Band_7"/>
    <property type="match status" value="1"/>
</dbReference>
<dbReference type="STRING" id="1798373.A2154_04390"/>
<dbReference type="Proteomes" id="UP000176854">
    <property type="component" value="Unassembled WGS sequence"/>
</dbReference>
<dbReference type="AlphaFoldDB" id="A0A1F5ZCL0"/>
<dbReference type="SMART" id="SM00244">
    <property type="entry name" value="PHB"/>
    <property type="match status" value="1"/>
</dbReference>
<keyword evidence="2" id="KW-0472">Membrane</keyword>
<evidence type="ECO:0000313" key="5">
    <source>
        <dbReference type="Proteomes" id="UP000176854"/>
    </source>
</evidence>
<dbReference type="SUPFAM" id="SSF117892">
    <property type="entry name" value="Band 7/SPFH domain"/>
    <property type="match status" value="1"/>
</dbReference>
<evidence type="ECO:0000259" key="3">
    <source>
        <dbReference type="SMART" id="SM00244"/>
    </source>
</evidence>
<dbReference type="Gene3D" id="3.30.479.30">
    <property type="entry name" value="Band 7 domain"/>
    <property type="match status" value="1"/>
</dbReference>
<evidence type="ECO:0000256" key="1">
    <source>
        <dbReference type="SAM" id="Coils"/>
    </source>
</evidence>
<dbReference type="InterPro" id="IPR000163">
    <property type="entry name" value="Prohibitin"/>
</dbReference>
<proteinExistence type="predicted"/>
<keyword evidence="2" id="KW-1133">Transmembrane helix</keyword>
<comment type="caution">
    <text evidence="4">The sequence shown here is derived from an EMBL/GenBank/DDBJ whole genome shotgun (WGS) entry which is preliminary data.</text>
</comment>
<dbReference type="CDD" id="cd03401">
    <property type="entry name" value="SPFH_prohibitin"/>
    <property type="match status" value="1"/>
</dbReference>
<dbReference type="EMBL" id="MFJC01000006">
    <property type="protein sequence ID" value="OGG10043.1"/>
    <property type="molecule type" value="Genomic_DNA"/>
</dbReference>
<keyword evidence="1" id="KW-0175">Coiled coil</keyword>
<keyword evidence="2" id="KW-0812">Transmembrane</keyword>
<accession>A0A1F5ZCL0</accession>
<feature type="transmembrane region" description="Helical" evidence="2">
    <location>
        <begin position="21"/>
        <end position="47"/>
    </location>
</feature>
<dbReference type="PANTHER" id="PTHR23222">
    <property type="entry name" value="PROHIBITIN"/>
    <property type="match status" value="1"/>
</dbReference>
<protein>
    <recommendedName>
        <fullName evidence="3">Band 7 domain-containing protein</fullName>
    </recommendedName>
</protein>
<dbReference type="GO" id="GO:0016020">
    <property type="term" value="C:membrane"/>
    <property type="evidence" value="ECO:0007669"/>
    <property type="project" value="InterPro"/>
</dbReference>
<gene>
    <name evidence="4" type="ORF">A2154_04390</name>
</gene>
<reference evidence="4 5" key="1">
    <citation type="journal article" date="2016" name="Nat. Commun.">
        <title>Thousands of microbial genomes shed light on interconnected biogeochemical processes in an aquifer system.</title>
        <authorList>
            <person name="Anantharaman K."/>
            <person name="Brown C.T."/>
            <person name="Hug L.A."/>
            <person name="Sharon I."/>
            <person name="Castelle C.J."/>
            <person name="Probst A.J."/>
            <person name="Thomas B.C."/>
            <person name="Singh A."/>
            <person name="Wilkins M.J."/>
            <person name="Karaoz U."/>
            <person name="Brodie E.L."/>
            <person name="Williams K.H."/>
            <person name="Hubbard S.S."/>
            <person name="Banfield J.F."/>
        </authorList>
    </citation>
    <scope>NUCLEOTIDE SEQUENCE [LARGE SCALE GENOMIC DNA]</scope>
</reference>
<name>A0A1F5ZCL0_9BACT</name>
<evidence type="ECO:0000313" key="4">
    <source>
        <dbReference type="EMBL" id="OGG10043.1"/>
    </source>
</evidence>